<accession>A0AAU6SFV5</accession>
<evidence type="ECO:0000313" key="1">
    <source>
        <dbReference type="EMBL" id="WZO35713.1"/>
    </source>
</evidence>
<dbReference type="EMBL" id="CP151632">
    <property type="protein sequence ID" value="WZO35713.1"/>
    <property type="molecule type" value="Genomic_DNA"/>
</dbReference>
<proteinExistence type="predicted"/>
<sequence>MIFVINRAWAPGAGDQATYDATRMYWKVGATTRERAVYALGVAGGVVRGAYRIESWHSGDAKGRWGFHGVPAPELHVVGTSVERLAPPRGAANPVRLYLDGIPPSEQQPVGVIARELNVEPLARIMYGQRELFHSNFLAWFFDALPELADAVFRDLSVDIEDDATRHRHVERERENLDLVLHWPDAAPLVIENKVFSLPEANQLHEYRAKTARWKGAASQHVLLSMSSPREPIDGWNYLSYQDLAERIDVALGDVEAEGYEIETIRRYSRVVRLLSALLDTTVVHSPSESTWLDSAELAEIDSSQTRTALRKLRARRVQTVLAAEGPGVGWTEAAISHGHPLVGWRRHISVDGVEIQAGWQYQEGQFRLCAVLPHLSGRSVADRQAREAFASEHPELFDLTSLSDILASPDSDAKPRGHFGHFAPDFVYRYVKVPDQSVQGLIDATHAVNSSLESIGAAVHGRPMSG</sequence>
<name>A0AAU6SFV5_9MICO</name>
<dbReference type="AlphaFoldDB" id="A0AAU6SFV5"/>
<organism evidence="1">
    <name type="scientific">Microbacterium sp. LWS13-1.2</name>
    <dbReference type="NCBI Taxonomy" id="3135264"/>
    <lineage>
        <taxon>Bacteria</taxon>
        <taxon>Bacillati</taxon>
        <taxon>Actinomycetota</taxon>
        <taxon>Actinomycetes</taxon>
        <taxon>Micrococcales</taxon>
        <taxon>Microbacteriaceae</taxon>
        <taxon>Microbacterium</taxon>
    </lineage>
</organism>
<reference evidence="1" key="1">
    <citation type="submission" date="2024-04" db="EMBL/GenBank/DDBJ databases">
        <authorList>
            <person name="Roder T."/>
            <person name="Oberhansli S."/>
            <person name="Kreuzer M."/>
        </authorList>
    </citation>
    <scope>NUCLEOTIDE SEQUENCE</scope>
    <source>
        <strain evidence="1">LWS13-1.2</strain>
    </source>
</reference>
<dbReference type="RefSeq" id="WP_349426532.1">
    <property type="nucleotide sequence ID" value="NZ_CP151632.1"/>
</dbReference>
<dbReference type="InterPro" id="IPR029470">
    <property type="entry name" value="PDDEXK_4"/>
</dbReference>
<dbReference type="Pfam" id="PF14281">
    <property type="entry name" value="PDDEXK_4"/>
    <property type="match status" value="1"/>
</dbReference>
<gene>
    <name evidence="1" type="ORF">MRBLWS13_003420</name>
</gene>
<protein>
    <submittedName>
        <fullName evidence="1">PD-(D/E)XK nuclease family protein</fullName>
    </submittedName>
</protein>